<dbReference type="Gene3D" id="3.40.190.290">
    <property type="match status" value="1"/>
</dbReference>
<dbReference type="InterPro" id="IPR000847">
    <property type="entry name" value="LysR_HTH_N"/>
</dbReference>
<dbReference type="Pfam" id="PF03466">
    <property type="entry name" value="LysR_substrate"/>
    <property type="match status" value="1"/>
</dbReference>
<name>A0A5C6QAK4_9GAMM</name>
<dbReference type="FunFam" id="1.10.10.10:FF:000001">
    <property type="entry name" value="LysR family transcriptional regulator"/>
    <property type="match status" value="1"/>
</dbReference>
<evidence type="ECO:0000313" key="7">
    <source>
        <dbReference type="Proteomes" id="UP000321822"/>
    </source>
</evidence>
<dbReference type="InterPro" id="IPR058163">
    <property type="entry name" value="LysR-type_TF_proteobact-type"/>
</dbReference>
<dbReference type="GO" id="GO:0006351">
    <property type="term" value="P:DNA-templated transcription"/>
    <property type="evidence" value="ECO:0007669"/>
    <property type="project" value="TreeGrafter"/>
</dbReference>
<dbReference type="InterPro" id="IPR005119">
    <property type="entry name" value="LysR_subst-bd"/>
</dbReference>
<feature type="domain" description="HTH lysR-type" evidence="5">
    <location>
        <begin position="3"/>
        <end position="60"/>
    </location>
</feature>
<dbReference type="EMBL" id="VOLT01000009">
    <property type="protein sequence ID" value="TWX65879.1"/>
    <property type="molecule type" value="Genomic_DNA"/>
</dbReference>
<dbReference type="PANTHER" id="PTHR30537:SF30">
    <property type="entry name" value="TRANSCRIPTIONAL REGULATOR-RELATED"/>
    <property type="match status" value="1"/>
</dbReference>
<dbReference type="Gene3D" id="1.10.10.10">
    <property type="entry name" value="Winged helix-like DNA-binding domain superfamily/Winged helix DNA-binding domain"/>
    <property type="match status" value="1"/>
</dbReference>
<evidence type="ECO:0000259" key="5">
    <source>
        <dbReference type="PROSITE" id="PS50931"/>
    </source>
</evidence>
<gene>
    <name evidence="6" type="ORF">ESZ36_16340</name>
</gene>
<dbReference type="PROSITE" id="PS50931">
    <property type="entry name" value="HTH_LYSR"/>
    <property type="match status" value="1"/>
</dbReference>
<dbReference type="SUPFAM" id="SSF46785">
    <property type="entry name" value="Winged helix' DNA-binding domain"/>
    <property type="match status" value="1"/>
</dbReference>
<keyword evidence="7" id="KW-1185">Reference proteome</keyword>
<evidence type="ECO:0000256" key="1">
    <source>
        <dbReference type="ARBA" id="ARBA00009437"/>
    </source>
</evidence>
<evidence type="ECO:0000256" key="4">
    <source>
        <dbReference type="ARBA" id="ARBA00023163"/>
    </source>
</evidence>
<proteinExistence type="inferred from homology"/>
<keyword evidence="4" id="KW-0804">Transcription</keyword>
<dbReference type="InterPro" id="IPR036388">
    <property type="entry name" value="WH-like_DNA-bd_sf"/>
</dbReference>
<keyword evidence="3" id="KW-0238">DNA-binding</keyword>
<comment type="caution">
    <text evidence="6">The sequence shown here is derived from an EMBL/GenBank/DDBJ whole genome shotgun (WGS) entry which is preliminary data.</text>
</comment>
<dbReference type="GO" id="GO:0043565">
    <property type="term" value="F:sequence-specific DNA binding"/>
    <property type="evidence" value="ECO:0007669"/>
    <property type="project" value="TreeGrafter"/>
</dbReference>
<protein>
    <submittedName>
        <fullName evidence="6">LysR family transcriptional regulator</fullName>
    </submittedName>
</protein>
<dbReference type="Proteomes" id="UP000321822">
    <property type="component" value="Unassembled WGS sequence"/>
</dbReference>
<keyword evidence="2" id="KW-0805">Transcription regulation</keyword>
<evidence type="ECO:0000313" key="6">
    <source>
        <dbReference type="EMBL" id="TWX65879.1"/>
    </source>
</evidence>
<dbReference type="AlphaFoldDB" id="A0A5C6QAK4"/>
<dbReference type="RefSeq" id="WP_146789842.1">
    <property type="nucleotide sequence ID" value="NZ_VOLT01000009.1"/>
</dbReference>
<dbReference type="CDD" id="cd08422">
    <property type="entry name" value="PBP2_CrgA_like"/>
    <property type="match status" value="1"/>
</dbReference>
<organism evidence="6 7">
    <name type="scientific">Colwellia demingiae</name>
    <dbReference type="NCBI Taxonomy" id="89401"/>
    <lineage>
        <taxon>Bacteria</taxon>
        <taxon>Pseudomonadati</taxon>
        <taxon>Pseudomonadota</taxon>
        <taxon>Gammaproteobacteria</taxon>
        <taxon>Alteromonadales</taxon>
        <taxon>Colwelliaceae</taxon>
        <taxon>Colwellia</taxon>
    </lineage>
</organism>
<evidence type="ECO:0000256" key="2">
    <source>
        <dbReference type="ARBA" id="ARBA00023015"/>
    </source>
</evidence>
<dbReference type="GO" id="GO:0003700">
    <property type="term" value="F:DNA-binding transcription factor activity"/>
    <property type="evidence" value="ECO:0007669"/>
    <property type="project" value="InterPro"/>
</dbReference>
<dbReference type="OrthoDB" id="9786526at2"/>
<sequence>MIDELRSMAIFAETIKQGSFRAAAKELKLSPSVVSYQVTQLEKSVGTALIYRSTRKLSLTSEGGVLYQYALNMIQAAQQGLNQVAIEKQELRGTLTLTLPSALIKSEISKKISKFSKLHPFLNFKLFYTDDRQDLIHQGIDLAFRAGAMDDSNLKSKRIGEINRKLVCSYDYWKENITPISPQDLTTWNWIKLDMLPNHRTLVNSSGEKCEIGFESNIIVNSVEAMTQLCINGAGIATPPDYLIEKEIKNNALVELLPNWQVEPIPLYAVWPSNVFQNSSVKRLLEFLI</sequence>
<dbReference type="PANTHER" id="PTHR30537">
    <property type="entry name" value="HTH-TYPE TRANSCRIPTIONAL REGULATOR"/>
    <property type="match status" value="1"/>
</dbReference>
<reference evidence="6 7" key="1">
    <citation type="submission" date="2019-07" db="EMBL/GenBank/DDBJ databases">
        <title>Genomes of sea-ice associated Colwellia species.</title>
        <authorList>
            <person name="Bowman J.P."/>
        </authorList>
    </citation>
    <scope>NUCLEOTIDE SEQUENCE [LARGE SCALE GENOMIC DNA]</scope>
    <source>
        <strain evidence="6 7">ACAM 459</strain>
    </source>
</reference>
<comment type="similarity">
    <text evidence="1">Belongs to the LysR transcriptional regulatory family.</text>
</comment>
<dbReference type="SUPFAM" id="SSF53850">
    <property type="entry name" value="Periplasmic binding protein-like II"/>
    <property type="match status" value="1"/>
</dbReference>
<dbReference type="Pfam" id="PF00126">
    <property type="entry name" value="HTH_1"/>
    <property type="match status" value="1"/>
</dbReference>
<evidence type="ECO:0000256" key="3">
    <source>
        <dbReference type="ARBA" id="ARBA00023125"/>
    </source>
</evidence>
<dbReference type="InterPro" id="IPR036390">
    <property type="entry name" value="WH_DNA-bd_sf"/>
</dbReference>
<accession>A0A5C6QAK4</accession>